<organism evidence="1 2">
    <name type="scientific">Amycolatopsis carbonis</name>
    <dbReference type="NCBI Taxonomy" id="715471"/>
    <lineage>
        <taxon>Bacteria</taxon>
        <taxon>Bacillati</taxon>
        <taxon>Actinomycetota</taxon>
        <taxon>Actinomycetes</taxon>
        <taxon>Pseudonocardiales</taxon>
        <taxon>Pseudonocardiaceae</taxon>
        <taxon>Amycolatopsis</taxon>
    </lineage>
</organism>
<gene>
    <name evidence="1" type="ORF">QRX50_47995</name>
</gene>
<dbReference type="AlphaFoldDB" id="A0A9Y2IIJ6"/>
<dbReference type="RefSeq" id="WP_285969683.1">
    <property type="nucleotide sequence ID" value="NZ_CP127294.1"/>
</dbReference>
<dbReference type="Proteomes" id="UP001236014">
    <property type="component" value="Chromosome"/>
</dbReference>
<keyword evidence="2" id="KW-1185">Reference proteome</keyword>
<reference evidence="1 2" key="1">
    <citation type="submission" date="2023-06" db="EMBL/GenBank/DDBJ databases">
        <authorList>
            <person name="Oyuntsetseg B."/>
            <person name="Kim S.B."/>
        </authorList>
    </citation>
    <scope>NUCLEOTIDE SEQUENCE [LARGE SCALE GENOMIC DNA]</scope>
    <source>
        <strain evidence="1 2">2-15</strain>
    </source>
</reference>
<evidence type="ECO:0000313" key="2">
    <source>
        <dbReference type="Proteomes" id="UP001236014"/>
    </source>
</evidence>
<protein>
    <submittedName>
        <fullName evidence="1">Uncharacterized protein</fullName>
    </submittedName>
</protein>
<dbReference type="EMBL" id="CP127294">
    <property type="protein sequence ID" value="WIX78988.1"/>
    <property type="molecule type" value="Genomic_DNA"/>
</dbReference>
<proteinExistence type="predicted"/>
<evidence type="ECO:0000313" key="1">
    <source>
        <dbReference type="EMBL" id="WIX78988.1"/>
    </source>
</evidence>
<sequence length="55" mass="6241">MSEWTSRSTESVSRWPTPDLLAEVFGVRAHVVTHPVTGRARLLFDRLESEEDSQA</sequence>
<dbReference type="KEGG" id="acab:QRX50_47995"/>
<accession>A0A9Y2IIJ6</accession>
<name>A0A9Y2IIJ6_9PSEU</name>